<evidence type="ECO:0000256" key="11">
    <source>
        <dbReference type="ARBA" id="ARBA00023242"/>
    </source>
</evidence>
<dbReference type="FunFam" id="3.30.160.60:FF:000198">
    <property type="entry name" value="zinc finger protein 10 isoform X1"/>
    <property type="match status" value="1"/>
</dbReference>
<dbReference type="CDD" id="cd07765">
    <property type="entry name" value="KRAB_A-box"/>
    <property type="match status" value="2"/>
</dbReference>
<dbReference type="SUPFAM" id="SSF57667">
    <property type="entry name" value="beta-beta-alpha zinc fingers"/>
    <property type="match status" value="14"/>
</dbReference>
<dbReference type="RefSeq" id="XP_033805135.1">
    <property type="nucleotide sequence ID" value="XM_033949244.1"/>
</dbReference>
<dbReference type="FunFam" id="3.30.160.60:FF:002343">
    <property type="entry name" value="Zinc finger protein 33A"/>
    <property type="match status" value="5"/>
</dbReference>
<dbReference type="FunFam" id="3.30.160.60:FF:000638">
    <property type="entry name" value="Zinc finger protein 184"/>
    <property type="match status" value="3"/>
</dbReference>
<evidence type="ECO:0000256" key="5">
    <source>
        <dbReference type="ARBA" id="ARBA00022737"/>
    </source>
</evidence>
<feature type="domain" description="C2H2-type" evidence="14">
    <location>
        <begin position="160"/>
        <end position="187"/>
    </location>
</feature>
<comment type="function">
    <text evidence="1">May be involved in transcriptional regulation.</text>
</comment>
<comment type="similarity">
    <text evidence="3">Belongs to the krueppel C2H2-type zinc-finger protein family.</text>
</comment>
<dbReference type="GeneID" id="117362615"/>
<dbReference type="FunFam" id="3.30.160.60:FF:000646">
    <property type="entry name" value="Myeloid zinc finger 1"/>
    <property type="match status" value="1"/>
</dbReference>
<dbReference type="InterPro" id="IPR036236">
    <property type="entry name" value="Znf_C2H2_sf"/>
</dbReference>
<dbReference type="FunFam" id="3.30.160.60:FF:000218">
    <property type="entry name" value="Zinc finger protein 10"/>
    <property type="match status" value="1"/>
</dbReference>
<feature type="region of interest" description="Disordered" evidence="13">
    <location>
        <begin position="681"/>
        <end position="757"/>
    </location>
</feature>
<evidence type="ECO:0000256" key="8">
    <source>
        <dbReference type="ARBA" id="ARBA00023015"/>
    </source>
</evidence>
<comment type="subcellular location">
    <subcellularLocation>
        <location evidence="2">Nucleus</location>
    </subcellularLocation>
</comment>
<feature type="region of interest" description="Disordered" evidence="13">
    <location>
        <begin position="515"/>
        <end position="570"/>
    </location>
</feature>
<dbReference type="FunFam" id="3.30.160.60:FF:000139">
    <property type="entry name" value="zinc finger protein 1 homolog"/>
    <property type="match status" value="1"/>
</dbReference>
<feature type="compositionally biased region" description="Polar residues" evidence="13">
    <location>
        <begin position="60"/>
        <end position="70"/>
    </location>
</feature>
<feature type="domain" description="C2H2-type" evidence="14">
    <location>
        <begin position="1308"/>
        <end position="1335"/>
    </location>
</feature>
<keyword evidence="16" id="KW-1185">Reference proteome</keyword>
<dbReference type="FunFam" id="3.30.160.60:FF:000495">
    <property type="entry name" value="zinc finger protein 668"/>
    <property type="match status" value="1"/>
</dbReference>
<feature type="region of interest" description="Disordered" evidence="13">
    <location>
        <begin position="279"/>
        <end position="353"/>
    </location>
</feature>
<feature type="region of interest" description="Disordered" evidence="13">
    <location>
        <begin position="1193"/>
        <end position="1224"/>
    </location>
</feature>
<feature type="domain" description="C2H2-type" evidence="14">
    <location>
        <begin position="385"/>
        <end position="412"/>
    </location>
</feature>
<dbReference type="PROSITE" id="PS50805">
    <property type="entry name" value="KRAB"/>
    <property type="match status" value="2"/>
</dbReference>
<evidence type="ECO:0000256" key="6">
    <source>
        <dbReference type="ARBA" id="ARBA00022771"/>
    </source>
</evidence>
<dbReference type="InterPro" id="IPR050752">
    <property type="entry name" value="C2H2-ZF_domain"/>
</dbReference>
<feature type="domain" description="KRAB" evidence="15">
    <location>
        <begin position="1106"/>
        <end position="1181"/>
    </location>
</feature>
<proteinExistence type="inferred from homology"/>
<dbReference type="GO" id="GO:0000981">
    <property type="term" value="F:DNA-binding transcription factor activity, RNA polymerase II-specific"/>
    <property type="evidence" value="ECO:0007669"/>
    <property type="project" value="TreeGrafter"/>
</dbReference>
<feature type="domain" description="C2H2-type" evidence="14">
    <location>
        <begin position="792"/>
        <end position="819"/>
    </location>
</feature>
<keyword evidence="11" id="KW-0539">Nucleus</keyword>
<feature type="compositionally biased region" description="Basic and acidic residues" evidence="13">
    <location>
        <begin position="544"/>
        <end position="553"/>
    </location>
</feature>
<feature type="domain" description="C2H2-type" evidence="14">
    <location>
        <begin position="662"/>
        <end position="689"/>
    </location>
</feature>
<feature type="domain" description="C2H2-type" evidence="14">
    <location>
        <begin position="606"/>
        <end position="633"/>
    </location>
</feature>
<feature type="domain" description="KRAB" evidence="15">
    <location>
        <begin position="243"/>
        <end position="352"/>
    </location>
</feature>
<evidence type="ECO:0000313" key="16">
    <source>
        <dbReference type="Proteomes" id="UP000515159"/>
    </source>
</evidence>
<feature type="region of interest" description="Disordered" evidence="13">
    <location>
        <begin position="916"/>
        <end position="991"/>
    </location>
</feature>
<feature type="domain" description="C2H2-type" evidence="14">
    <location>
        <begin position="1022"/>
        <end position="1049"/>
    </location>
</feature>
<feature type="compositionally biased region" description="Basic and acidic residues" evidence="13">
    <location>
        <begin position="463"/>
        <end position="502"/>
    </location>
</feature>
<dbReference type="FunFam" id="3.30.160.60:FF:000051">
    <property type="entry name" value="zinc finger protein 585A"/>
    <property type="match status" value="3"/>
</dbReference>
<dbReference type="PANTHER" id="PTHR24384:SF242">
    <property type="entry name" value="ZINC FINGER PROTEIN 628"/>
    <property type="match status" value="1"/>
</dbReference>
<keyword evidence="5" id="KW-0677">Repeat</keyword>
<feature type="compositionally biased region" description="Polar residues" evidence="13">
    <location>
        <begin position="1206"/>
        <end position="1217"/>
    </location>
</feature>
<dbReference type="GO" id="GO:0000978">
    <property type="term" value="F:RNA polymerase II cis-regulatory region sequence-specific DNA binding"/>
    <property type="evidence" value="ECO:0007669"/>
    <property type="project" value="TreeGrafter"/>
</dbReference>
<dbReference type="PANTHER" id="PTHR24384">
    <property type="entry name" value="FINGER PUTATIVE TRANSCRIPTION FACTOR FAMILY-RELATED"/>
    <property type="match status" value="1"/>
</dbReference>
<feature type="domain" description="C2H2-type" evidence="14">
    <location>
        <begin position="820"/>
        <end position="847"/>
    </location>
</feature>
<dbReference type="InterPro" id="IPR001909">
    <property type="entry name" value="KRAB"/>
</dbReference>
<feature type="compositionally biased region" description="Polar residues" evidence="13">
    <location>
        <begin position="916"/>
        <end position="927"/>
    </location>
</feature>
<feature type="compositionally biased region" description="Basic and acidic residues" evidence="13">
    <location>
        <begin position="41"/>
        <end position="59"/>
    </location>
</feature>
<feature type="compositionally biased region" description="Basic and acidic residues" evidence="13">
    <location>
        <begin position="308"/>
        <end position="318"/>
    </location>
</feature>
<dbReference type="Pfam" id="PF13912">
    <property type="entry name" value="zf-C2H2_6"/>
    <property type="match status" value="1"/>
</dbReference>
<feature type="domain" description="C2H2-type" evidence="14">
    <location>
        <begin position="1050"/>
        <end position="1077"/>
    </location>
</feature>
<organism evidence="16 19">
    <name type="scientific">Geotrypetes seraphini</name>
    <name type="common">Gaboon caecilian</name>
    <name type="synonym">Caecilia seraphini</name>
    <dbReference type="NCBI Taxonomy" id="260995"/>
    <lineage>
        <taxon>Eukaryota</taxon>
        <taxon>Metazoa</taxon>
        <taxon>Chordata</taxon>
        <taxon>Craniata</taxon>
        <taxon>Vertebrata</taxon>
        <taxon>Euteleostomi</taxon>
        <taxon>Amphibia</taxon>
        <taxon>Gymnophiona</taxon>
        <taxon>Geotrypetes</taxon>
    </lineage>
</organism>
<evidence type="ECO:0000256" key="10">
    <source>
        <dbReference type="ARBA" id="ARBA00023163"/>
    </source>
</evidence>
<evidence type="ECO:0000256" key="2">
    <source>
        <dbReference type="ARBA" id="ARBA00004123"/>
    </source>
</evidence>
<protein>
    <submittedName>
        <fullName evidence="17 18">Zinc finger protein 585B-like isoform X1</fullName>
    </submittedName>
</protein>
<keyword evidence="6 12" id="KW-0863">Zinc-finger</keyword>
<keyword evidence="4" id="KW-0479">Metal-binding</keyword>
<feature type="compositionally biased region" description="Basic and acidic residues" evidence="13">
    <location>
        <begin position="287"/>
        <end position="301"/>
    </location>
</feature>
<evidence type="ECO:0000259" key="14">
    <source>
        <dbReference type="PROSITE" id="PS50157"/>
    </source>
</evidence>
<dbReference type="FunFam" id="3.30.160.60:FF:000624">
    <property type="entry name" value="zinc finger protein 697"/>
    <property type="match status" value="1"/>
</dbReference>
<feature type="domain" description="C2H2-type" evidence="14">
    <location>
        <begin position="1336"/>
        <end position="1363"/>
    </location>
</feature>
<feature type="domain" description="C2H2-type" evidence="14">
    <location>
        <begin position="188"/>
        <end position="215"/>
    </location>
</feature>
<name>A0A6P8R9H5_GEOSA</name>
<feature type="domain" description="C2H2-type" evidence="14">
    <location>
        <begin position="1280"/>
        <end position="1307"/>
    </location>
</feature>
<dbReference type="FunFam" id="3.30.160.60:FF:000710">
    <property type="entry name" value="Zinc finger protein 768"/>
    <property type="match status" value="3"/>
</dbReference>
<feature type="domain" description="C2H2-type" evidence="14">
    <location>
        <begin position="578"/>
        <end position="605"/>
    </location>
</feature>
<feature type="domain" description="C2H2-type" evidence="14">
    <location>
        <begin position="357"/>
        <end position="384"/>
    </location>
</feature>
<sequence length="1364" mass="155689">MNREMKDLGPCTLTLEPQVVLPEDSKDIFPSTEQEQTWECRQHRHSAGEEQEQSREVKRNVNNGTGFSTEQEGVPTYAAACDRAVTSTATLSMPQVIQAEERACTPPQPGKTYKNKKVCKLQQGMCTGERAFPCSECGKSFLRGSDLMKHMSTHKGDRSNICRVCGKGFRRHTSLIIHERIHTGERPYQCATCGKNFIQRQHLTTHVKTHTGERPFLCIECGKGFRWRSELIKHQRVHADKAPVFDDVPIPFSEEEWKELEDWQREIYRNMMKDNSTVLTAPAGDEETVKCSDRNPSEKPKAQGMIAGDDKDGEEGQQRADPAVDEPGPSTENERGDDGKRAKDIPNHRTHKEERPHDCAECGKCFNSKRTLKTHLRAHVGERSYICNNCGKSFRRHTSLIIHERIHTGERPYQCATCGKNFIQRQHLTTHVKTHTGERPFQCSDCGKGFRWRSELTKHQRVHTEKASEVAKAIPKEEKVDPEEWQKEHLEKGTEQNSEDLKPPLTRLLSSDVMEKDPGQSASEVLEPHIKSPGDSKAVSSCAEEQRQGDAKTKPPGGSRGLGKRVKVQRAQRPERQFACAECGKCFNSKRTLKTHLRAHVGERSYICNNCGKSFRRHTSLIIHERIHTGERPYQCATCGKNFIQRQHLTTHVKTHTGERPFQCPDCGKGFRWRSELAKHQRVHVEEPPPADGEVSGLKEEKLDGEEWQKQTTENPETRSKARARRSQQQGNPAGDGKTKSLGCGRGIGKRAKVSQTHRPEKQYACAECGKCFNSKRTLKTHLRAHVGERSYICNNCGKSFRRHTSLIIHERIHTGERPYQCATCGKNFIQRQHLTTHVKTHTGERPFQCSDCGKGFRWRSELAKHQRVHAEKAPAPILEREVTVLKEERMDLEDWRKELYSNILKETSETLMSLANKGPDSQTLNTKPGDKYSAELGTHGTTSGKADISEGPQQGNPALYGQGDSKDKTPQNGGSPQVPDEKKQQQLPQERLYPCTECEKTFWRSSDLVKHQRSHRGDRPYICKGCGKGFRRHTSLIIHERIHTGERPYQCATCGKKFIQRQHLTTHVKTHTGERPFPCNQCGKSFRWRSELAKHQRIHVGEAPVTFEDVAVYFSDEWKELEEWQKELYRNMMKENSETSVSLGDDTWMNKNGKENQMKSPEELEPLLAFPGESKDNVVPCTEREQNYVFQQKENPGRDERGQSMERNTVPGTTSDCAVPQGLPVEGPRTPSAECSGLAEPLKEHAQERPFQCTQCQKSFIRNSDLVKHQRTHMAERFYICNECGKSFRRHTSLIIHERIHTGERPYTCTECGKNFIQRQHLTTHQKTHTGERPFPCTECGKGFRWRSELIKHQKVHTGYTRG</sequence>
<dbReference type="GO" id="GO:0008270">
    <property type="term" value="F:zinc ion binding"/>
    <property type="evidence" value="ECO:0007669"/>
    <property type="project" value="UniProtKB-KW"/>
</dbReference>
<feature type="domain" description="C2H2-type" evidence="14">
    <location>
        <begin position="441"/>
        <end position="468"/>
    </location>
</feature>
<feature type="domain" description="C2H2-type" evidence="14">
    <location>
        <begin position="848"/>
        <end position="875"/>
    </location>
</feature>
<dbReference type="RefSeq" id="XP_033805134.1">
    <property type="nucleotide sequence ID" value="XM_033949243.1"/>
</dbReference>
<evidence type="ECO:0000256" key="1">
    <source>
        <dbReference type="ARBA" id="ARBA00003767"/>
    </source>
</evidence>
<feature type="domain" description="C2H2-type" evidence="14">
    <location>
        <begin position="132"/>
        <end position="159"/>
    </location>
</feature>
<feature type="domain" description="C2H2-type" evidence="14">
    <location>
        <begin position="1078"/>
        <end position="1105"/>
    </location>
</feature>
<feature type="domain" description="C2H2-type" evidence="14">
    <location>
        <begin position="413"/>
        <end position="440"/>
    </location>
</feature>
<evidence type="ECO:0000313" key="19">
    <source>
        <dbReference type="RefSeq" id="XP_033805135.1"/>
    </source>
</evidence>
<gene>
    <name evidence="17 18 19 20" type="primary">LOC117362615</name>
</gene>
<evidence type="ECO:0000259" key="15">
    <source>
        <dbReference type="PROSITE" id="PS50805"/>
    </source>
</evidence>
<feature type="region of interest" description="Disordered" evidence="13">
    <location>
        <begin position="41"/>
        <end position="70"/>
    </location>
</feature>
<evidence type="ECO:0000313" key="17">
    <source>
        <dbReference type="RefSeq" id="XP_033805133.1"/>
    </source>
</evidence>
<dbReference type="RefSeq" id="XP_033805136.1">
    <property type="nucleotide sequence ID" value="XM_033949245.1"/>
</dbReference>
<keyword evidence="10" id="KW-0804">Transcription</keyword>
<dbReference type="FunFam" id="3.30.160.60:FF:000478">
    <property type="entry name" value="Zinc finger protein 133"/>
    <property type="match status" value="3"/>
</dbReference>
<evidence type="ECO:0000256" key="4">
    <source>
        <dbReference type="ARBA" id="ARBA00022723"/>
    </source>
</evidence>
<keyword evidence="9" id="KW-0238">DNA-binding</keyword>
<reference evidence="17 18" key="1">
    <citation type="submission" date="2025-04" db="UniProtKB">
        <authorList>
            <consortium name="RefSeq"/>
        </authorList>
    </citation>
    <scope>IDENTIFICATION</scope>
</reference>
<dbReference type="Proteomes" id="UP000515159">
    <property type="component" value="Chromosome 6"/>
</dbReference>
<dbReference type="OrthoDB" id="9873305at2759"/>
<feature type="domain" description="C2H2-type" evidence="14">
    <location>
        <begin position="216"/>
        <end position="243"/>
    </location>
</feature>
<dbReference type="KEGG" id="gsh:117362615"/>
<dbReference type="RefSeq" id="XP_033805133.1">
    <property type="nucleotide sequence ID" value="XM_033949242.1"/>
</dbReference>
<evidence type="ECO:0000313" key="18">
    <source>
        <dbReference type="RefSeq" id="XP_033805134.1"/>
    </source>
</evidence>
<evidence type="ECO:0000256" key="13">
    <source>
        <dbReference type="SAM" id="MobiDB-lite"/>
    </source>
</evidence>
<evidence type="ECO:0000256" key="3">
    <source>
        <dbReference type="ARBA" id="ARBA00006991"/>
    </source>
</evidence>
<dbReference type="Gene3D" id="3.30.160.60">
    <property type="entry name" value="Classic Zinc Finger"/>
    <property type="match status" value="24"/>
</dbReference>
<dbReference type="PROSITE" id="PS00028">
    <property type="entry name" value="ZINC_FINGER_C2H2_1"/>
    <property type="match status" value="24"/>
</dbReference>
<feature type="domain" description="C2H2-type" evidence="14">
    <location>
        <begin position="634"/>
        <end position="661"/>
    </location>
</feature>
<accession>A0A6P8R9H5</accession>
<keyword evidence="8" id="KW-0805">Transcription regulation</keyword>
<keyword evidence="7" id="KW-0862">Zinc</keyword>
<dbReference type="Pfam" id="PF01352">
    <property type="entry name" value="KRAB"/>
    <property type="match status" value="2"/>
</dbReference>
<evidence type="ECO:0000256" key="12">
    <source>
        <dbReference type="PROSITE-ProRule" id="PRU00042"/>
    </source>
</evidence>
<dbReference type="SMART" id="SM00349">
    <property type="entry name" value="KRAB"/>
    <property type="match status" value="2"/>
</dbReference>
<feature type="domain" description="C2H2-type" evidence="14">
    <location>
        <begin position="994"/>
        <end position="1021"/>
    </location>
</feature>
<dbReference type="Pfam" id="PF00096">
    <property type="entry name" value="zf-C2H2"/>
    <property type="match status" value="22"/>
</dbReference>
<dbReference type="PROSITE" id="PS50157">
    <property type="entry name" value="ZINC_FINGER_C2H2_2"/>
    <property type="match status" value="24"/>
</dbReference>
<dbReference type="Gene3D" id="6.10.140.140">
    <property type="match status" value="2"/>
</dbReference>
<dbReference type="SUPFAM" id="SSF109640">
    <property type="entry name" value="KRAB domain (Kruppel-associated box)"/>
    <property type="match status" value="2"/>
</dbReference>
<feature type="region of interest" description="Disordered" evidence="13">
    <location>
        <begin position="463"/>
        <end position="503"/>
    </location>
</feature>
<dbReference type="InterPro" id="IPR036051">
    <property type="entry name" value="KRAB_dom_sf"/>
</dbReference>
<evidence type="ECO:0000256" key="9">
    <source>
        <dbReference type="ARBA" id="ARBA00023125"/>
    </source>
</evidence>
<evidence type="ECO:0000256" key="7">
    <source>
        <dbReference type="ARBA" id="ARBA00022833"/>
    </source>
</evidence>
<dbReference type="FunFam" id="3.30.160.60:FF:000339">
    <property type="entry name" value="zinc finger protein 300"/>
    <property type="match status" value="1"/>
</dbReference>
<feature type="compositionally biased region" description="Basic and acidic residues" evidence="13">
    <location>
        <begin position="697"/>
        <end position="709"/>
    </location>
</feature>
<dbReference type="SMART" id="SM00355">
    <property type="entry name" value="ZnF_C2H2"/>
    <property type="match status" value="24"/>
</dbReference>
<evidence type="ECO:0000313" key="20">
    <source>
        <dbReference type="RefSeq" id="XP_033805136.1"/>
    </source>
</evidence>
<dbReference type="InterPro" id="IPR013087">
    <property type="entry name" value="Znf_C2H2_type"/>
</dbReference>
<dbReference type="GO" id="GO:0005634">
    <property type="term" value="C:nucleus"/>
    <property type="evidence" value="ECO:0007669"/>
    <property type="project" value="UniProtKB-SubCell"/>
</dbReference>
<feature type="compositionally biased region" description="Basic and acidic residues" evidence="13">
    <location>
        <begin position="332"/>
        <end position="353"/>
    </location>
</feature>
<feature type="compositionally biased region" description="Basic and acidic residues" evidence="13">
    <location>
        <begin position="1196"/>
        <end position="1205"/>
    </location>
</feature>
<feature type="domain" description="C2H2-type" evidence="14">
    <location>
        <begin position="1252"/>
        <end position="1279"/>
    </location>
</feature>
<feature type="domain" description="C2H2-type" evidence="14">
    <location>
        <begin position="764"/>
        <end position="791"/>
    </location>
</feature>